<feature type="domain" description="Histidine kinase" evidence="10">
    <location>
        <begin position="1226"/>
        <end position="1465"/>
    </location>
</feature>
<dbReference type="EMBL" id="SRRZ01000091">
    <property type="protein sequence ID" value="NQE36623.1"/>
    <property type="molecule type" value="Genomic_DNA"/>
</dbReference>
<evidence type="ECO:0000256" key="3">
    <source>
        <dbReference type="ARBA" id="ARBA00022553"/>
    </source>
</evidence>
<gene>
    <name evidence="14" type="primary">cheA_2</name>
    <name evidence="14" type="ORF">E5S67_04388</name>
</gene>
<dbReference type="SMART" id="SM00387">
    <property type="entry name" value="HATPase_c"/>
    <property type="match status" value="1"/>
</dbReference>
<keyword evidence="6" id="KW-0902">Two-component regulatory system</keyword>
<dbReference type="SUPFAM" id="SSF50341">
    <property type="entry name" value="CheW-like"/>
    <property type="match status" value="1"/>
</dbReference>
<evidence type="ECO:0000259" key="12">
    <source>
        <dbReference type="PROSITE" id="PS50851"/>
    </source>
</evidence>
<dbReference type="PROSITE" id="PS50851">
    <property type="entry name" value="CHEW"/>
    <property type="match status" value="1"/>
</dbReference>
<dbReference type="SUPFAM" id="SSF47226">
    <property type="entry name" value="Histidine-containing phosphotransfer domain, HPT domain"/>
    <property type="match status" value="1"/>
</dbReference>
<dbReference type="Gene3D" id="1.10.287.560">
    <property type="entry name" value="Histidine kinase CheA-like, homodimeric domain"/>
    <property type="match status" value="1"/>
</dbReference>
<dbReference type="Pfam" id="PF02518">
    <property type="entry name" value="HATPase_c"/>
    <property type="match status" value="1"/>
</dbReference>
<proteinExistence type="predicted"/>
<dbReference type="InterPro" id="IPR004358">
    <property type="entry name" value="Sig_transdc_His_kin-like_C"/>
</dbReference>
<keyword evidence="5" id="KW-0418">Kinase</keyword>
<dbReference type="EC" id="2.7.13.3" evidence="2"/>
<evidence type="ECO:0000256" key="4">
    <source>
        <dbReference type="ARBA" id="ARBA00022679"/>
    </source>
</evidence>
<protein>
    <recommendedName>
        <fullName evidence="2">histidine kinase</fullName>
        <ecNumber evidence="2">2.7.13.3</ecNumber>
    </recommendedName>
</protein>
<evidence type="ECO:0000256" key="6">
    <source>
        <dbReference type="ARBA" id="ARBA00023012"/>
    </source>
</evidence>
<evidence type="ECO:0000313" key="14">
    <source>
        <dbReference type="EMBL" id="NQE36623.1"/>
    </source>
</evidence>
<dbReference type="PRINTS" id="PR00344">
    <property type="entry name" value="BCTRLSENSOR"/>
</dbReference>
<dbReference type="SUPFAM" id="SSF55874">
    <property type="entry name" value="ATPase domain of HSP90 chaperone/DNA topoisomerase II/histidine kinase"/>
    <property type="match status" value="1"/>
</dbReference>
<dbReference type="Pfam" id="PF02895">
    <property type="entry name" value="H-kinase_dim"/>
    <property type="match status" value="1"/>
</dbReference>
<keyword evidence="4 14" id="KW-0808">Transferase</keyword>
<keyword evidence="15" id="KW-1185">Reference proteome</keyword>
<dbReference type="PROSITE" id="PS50894">
    <property type="entry name" value="HPT"/>
    <property type="match status" value="1"/>
</dbReference>
<dbReference type="InterPro" id="IPR051315">
    <property type="entry name" value="Bact_Chemotaxis_CheA"/>
</dbReference>
<evidence type="ECO:0000259" key="13">
    <source>
        <dbReference type="PROSITE" id="PS50894"/>
    </source>
</evidence>
<evidence type="ECO:0000256" key="2">
    <source>
        <dbReference type="ARBA" id="ARBA00012438"/>
    </source>
</evidence>
<accession>A0ABX2D2B9</accession>
<dbReference type="InterPro" id="IPR008207">
    <property type="entry name" value="Sig_transdc_His_kin_Hpt_dom"/>
</dbReference>
<feature type="domain" description="HPt" evidence="13">
    <location>
        <begin position="2"/>
        <end position="109"/>
    </location>
</feature>
<dbReference type="Pfam" id="PF01584">
    <property type="entry name" value="CheW"/>
    <property type="match status" value="1"/>
</dbReference>
<sequence>MLPEQQQRIMGYFIEEAKDHLNTIEQGLLNLQTTIEDPELVNEVFRAAHSVKGGAAMLGLTSIQQTAHRLEDSFKVLKECSVKVDQQLESLFLRIFDTLQGLLEQLSGPFGLTEELGEQMVRELEPVFEELNGHLGGLVGYREHDLDESSLLPVPEKVMAGMGIGAFGSSRTFADSGSVYAPDARATEDSALLLVFDSDVPARMRELLQEFKQPEGPESRRQLKNICRNLLRAGEEFELPCWIELIEAVSKAIANPENSYRTLAPTVIKDIKQAQELVVSGLESSIAPSAKLLALQPAVVFPETDFEDLLAFAQPGTSGTNVVSVEDAAWDLVGSGDAQDGLNKLLPNISGLSIDELFDQLDSGESNDYSGSRSPQFDDSAFAESDIEASAFRGSTRSGPEVGVAELNTLADLFDGESPDLDGAWEEEEDLDYAQSSRISAGMLESDDDNSGDFTDLLFDEYDAESSETKTSPPLDDLTTLFGEDLLFADEPDGSAVTAGRNNGGSRQQLIGKQLETGNGRGGLARSDGTVPPARGQADEDALGTLLDEVAAQTSAVVADDADLDNLFGDEGESEATAVPAISSDFSLNPDAFDAESNEPAAGGGKDSADAEALELPEIDDFELLSELGEDSDLSELLGIASSYLSSEDEGGESGGDRYLAAGIAQNEEIGSVLNMTSNSDLDISADENWLEDAFGLEDESMQSVNIELDDTDLEALFGDMTSGSISGDEQTVGARQGVATSQEAADLAELFGSVPTGTEYDGEASGQADERWLNSDGGSELLGADVGFDEGDLGSLFSNNAATVADKGLANSAAVEIGALSDRPDAEISSVESDEGLGFDFLEDMFGEGMGQQGDAVAAGDEGAAVDVEELSAQLPEGLFDEVGADLFDRPETDTAGSSEGEDDLFDALETDFLSADLEALPAASLDRMFDDGDADLLSAMETKAALNSEELEGFDDLLDSIDAEVLVTSEMTAGFWDADEEPVSVDASELEEGSLADFFAEAESGAEDGEGNFDDLEALLIAGGAGAVIAASGVTNQSPVNTEVFSDLEELLSESATMPEMPAPTTTASKALRAVADESDDEFGDLEKLLEDPKDGGRQGEANIGPSALNRGRRNARAGGFGDQTMRVPVKQLDNLSNLMGELVVNRNSLEQDQERMRQFLDNLLHQVTLLSDVSQRTQDFYERSLLEIALLANRQGHRSAWRSEDSAHTRESAWRPEEMDRFTPFHSLAQEIIELIVRVRESAADIEFLVDEADQVTRQLRQVTTQLQEGLTRARMKPFAETTDRLFRAVREIAIKCGKQAQLQVEGKDILIDKMIVDQLYDPMTHLVNNAITHGIEAPEVRLAAGKPAVGRITIRAFHQGNQTVVSVSDDGAGIDPQKVKAKAIKQGMLTAAQAQRMSRSEVYDLLFMPGFSTQEQATEYAGRGVGMNVVQTSLQEIRGTVSIDSTIGKGTVFTIRLPLVLSISKALTCISDRARIAFPMDGVEDMIDVPRDQVTTGADGLPCIEWRGSVLPFRPLRDLLGYNRHLGRGSVYGFNTDDDMISVIVLRSAGNFLAVQVDQVSTEQEIVIKPLEGPVPKPIGIAGATVLGDGRIVAIADVLELIDLATGRLRKDTGGTLWDEGDRIAAEAEIEKTEPTVLIVDDSITVRSLLSITFEKSGYRVEEARDGKEAWEKMKSGLPCDIVFCDIEMPRMDGLELLSRMQKDAVLCELPIAMLTSRGADRHRQMAYSLGAKGYFTKPYLEEQLLDAASRMLKGEVVGAPVVV</sequence>
<dbReference type="PANTHER" id="PTHR43395">
    <property type="entry name" value="SENSOR HISTIDINE KINASE CHEA"/>
    <property type="match status" value="1"/>
</dbReference>
<evidence type="ECO:0000256" key="7">
    <source>
        <dbReference type="PROSITE-ProRule" id="PRU00110"/>
    </source>
</evidence>
<dbReference type="InterPro" id="IPR004105">
    <property type="entry name" value="CheA-like_dim"/>
</dbReference>
<dbReference type="SMART" id="SM00073">
    <property type="entry name" value="HPT"/>
    <property type="match status" value="1"/>
</dbReference>
<keyword evidence="3 8" id="KW-0597">Phosphoprotein</keyword>
<dbReference type="Gene3D" id="2.30.30.40">
    <property type="entry name" value="SH3 Domains"/>
    <property type="match status" value="1"/>
</dbReference>
<feature type="region of interest" description="Disordered" evidence="9">
    <location>
        <begin position="516"/>
        <end position="538"/>
    </location>
</feature>
<dbReference type="SMART" id="SM01231">
    <property type="entry name" value="H-kinase_dim"/>
    <property type="match status" value="1"/>
</dbReference>
<feature type="region of interest" description="Disordered" evidence="9">
    <location>
        <begin position="1092"/>
        <end position="1124"/>
    </location>
</feature>
<evidence type="ECO:0000259" key="10">
    <source>
        <dbReference type="PROSITE" id="PS50109"/>
    </source>
</evidence>
<feature type="domain" description="CheW-like" evidence="12">
    <location>
        <begin position="1466"/>
        <end position="1611"/>
    </location>
</feature>
<evidence type="ECO:0000313" key="15">
    <source>
        <dbReference type="Proteomes" id="UP000702425"/>
    </source>
</evidence>
<feature type="modified residue" description="Phosphohistidine" evidence="7">
    <location>
        <position position="49"/>
    </location>
</feature>
<evidence type="ECO:0000256" key="8">
    <source>
        <dbReference type="PROSITE-ProRule" id="PRU00169"/>
    </source>
</evidence>
<reference evidence="14 15" key="1">
    <citation type="journal article" date="2020" name="Sci. Rep.">
        <title>A novel cyanobacterial geosmin producer, revising GeoA distribution and dispersion patterns in Bacteria.</title>
        <authorList>
            <person name="Churro C."/>
            <person name="Semedo-Aguiar A.P."/>
            <person name="Silva A.D."/>
            <person name="Pereira-Leal J.B."/>
            <person name="Leite R.B."/>
        </authorList>
    </citation>
    <scope>NUCLEOTIDE SEQUENCE [LARGE SCALE GENOMIC DNA]</scope>
    <source>
        <strain evidence="14 15">IPMA8</strain>
    </source>
</reference>
<dbReference type="Gene3D" id="3.40.50.2300">
    <property type="match status" value="1"/>
</dbReference>
<dbReference type="Proteomes" id="UP000702425">
    <property type="component" value="Unassembled WGS sequence"/>
</dbReference>
<dbReference type="Gene3D" id="3.30.565.10">
    <property type="entry name" value="Histidine kinase-like ATPase, C-terminal domain"/>
    <property type="match status" value="1"/>
</dbReference>
<dbReference type="SUPFAM" id="SSF47384">
    <property type="entry name" value="Homodimeric domain of signal transducing histidine kinase"/>
    <property type="match status" value="1"/>
</dbReference>
<evidence type="ECO:0000256" key="1">
    <source>
        <dbReference type="ARBA" id="ARBA00000085"/>
    </source>
</evidence>
<dbReference type="CDD" id="cd16916">
    <property type="entry name" value="HATPase_CheA-like"/>
    <property type="match status" value="1"/>
</dbReference>
<dbReference type="InterPro" id="IPR003594">
    <property type="entry name" value="HATPase_dom"/>
</dbReference>
<dbReference type="InterPro" id="IPR036097">
    <property type="entry name" value="HisK_dim/P_sf"/>
</dbReference>
<dbReference type="SMART" id="SM00260">
    <property type="entry name" value="CheW"/>
    <property type="match status" value="1"/>
</dbReference>
<dbReference type="PANTHER" id="PTHR43395:SF1">
    <property type="entry name" value="CHEMOTAXIS PROTEIN CHEA"/>
    <property type="match status" value="1"/>
</dbReference>
<dbReference type="InterPro" id="IPR037006">
    <property type="entry name" value="CheA-like_homodim_sf"/>
</dbReference>
<feature type="region of interest" description="Disordered" evidence="9">
    <location>
        <begin position="581"/>
        <end position="610"/>
    </location>
</feature>
<evidence type="ECO:0000256" key="9">
    <source>
        <dbReference type="SAM" id="MobiDB-lite"/>
    </source>
</evidence>
<dbReference type="GO" id="GO:0004673">
    <property type="term" value="F:protein histidine kinase activity"/>
    <property type="evidence" value="ECO:0007669"/>
    <property type="project" value="UniProtKB-EC"/>
</dbReference>
<dbReference type="InterPro" id="IPR002545">
    <property type="entry name" value="CheW-lke_dom"/>
</dbReference>
<dbReference type="RefSeq" id="WP_172190498.1">
    <property type="nucleotide sequence ID" value="NZ_CAWPPK010000309.1"/>
</dbReference>
<comment type="catalytic activity">
    <reaction evidence="1">
        <text>ATP + protein L-histidine = ADP + protein N-phospho-L-histidine.</text>
        <dbReference type="EC" id="2.7.13.3"/>
    </reaction>
</comment>
<dbReference type="Pfam" id="PF01627">
    <property type="entry name" value="Hpt"/>
    <property type="match status" value="1"/>
</dbReference>
<dbReference type="SMART" id="SM00448">
    <property type="entry name" value="REC"/>
    <property type="match status" value="1"/>
</dbReference>
<name>A0ABX2D2B9_9CYAN</name>
<dbReference type="CDD" id="cd00088">
    <property type="entry name" value="HPT"/>
    <property type="match status" value="1"/>
</dbReference>
<organism evidence="14 15">
    <name type="scientific">Microcoleus asticus IPMA8</name>
    <dbReference type="NCBI Taxonomy" id="2563858"/>
    <lineage>
        <taxon>Bacteria</taxon>
        <taxon>Bacillati</taxon>
        <taxon>Cyanobacteriota</taxon>
        <taxon>Cyanophyceae</taxon>
        <taxon>Oscillatoriophycideae</taxon>
        <taxon>Oscillatoriales</taxon>
        <taxon>Microcoleaceae</taxon>
        <taxon>Microcoleus</taxon>
        <taxon>Microcoleus asticus</taxon>
    </lineage>
</organism>
<dbReference type="InterPro" id="IPR036061">
    <property type="entry name" value="CheW-like_dom_sf"/>
</dbReference>
<feature type="modified residue" description="4-aspartylphosphate" evidence="8">
    <location>
        <position position="1690"/>
    </location>
</feature>
<dbReference type="InterPro" id="IPR011006">
    <property type="entry name" value="CheY-like_superfamily"/>
</dbReference>
<dbReference type="InterPro" id="IPR001789">
    <property type="entry name" value="Sig_transdc_resp-reg_receiver"/>
</dbReference>
<dbReference type="PROSITE" id="PS50109">
    <property type="entry name" value="HIS_KIN"/>
    <property type="match status" value="1"/>
</dbReference>
<dbReference type="Gene3D" id="1.20.120.160">
    <property type="entry name" value="HPT domain"/>
    <property type="match status" value="1"/>
</dbReference>
<feature type="domain" description="Response regulatory" evidence="11">
    <location>
        <begin position="1640"/>
        <end position="1757"/>
    </location>
</feature>
<evidence type="ECO:0000259" key="11">
    <source>
        <dbReference type="PROSITE" id="PS50110"/>
    </source>
</evidence>
<dbReference type="InterPro" id="IPR036890">
    <property type="entry name" value="HATPase_C_sf"/>
</dbReference>
<dbReference type="Pfam" id="PF00072">
    <property type="entry name" value="Response_reg"/>
    <property type="match status" value="1"/>
</dbReference>
<dbReference type="InterPro" id="IPR036641">
    <property type="entry name" value="HPT_dom_sf"/>
</dbReference>
<evidence type="ECO:0000256" key="5">
    <source>
        <dbReference type="ARBA" id="ARBA00022777"/>
    </source>
</evidence>
<dbReference type="PROSITE" id="PS50110">
    <property type="entry name" value="RESPONSE_REGULATORY"/>
    <property type="match status" value="1"/>
</dbReference>
<dbReference type="SUPFAM" id="SSF52172">
    <property type="entry name" value="CheY-like"/>
    <property type="match status" value="1"/>
</dbReference>
<comment type="caution">
    <text evidence="14">The sequence shown here is derived from an EMBL/GenBank/DDBJ whole genome shotgun (WGS) entry which is preliminary data.</text>
</comment>
<dbReference type="InterPro" id="IPR005467">
    <property type="entry name" value="His_kinase_dom"/>
</dbReference>